<feature type="compositionally biased region" description="Basic and acidic residues" evidence="1">
    <location>
        <begin position="66"/>
        <end position="76"/>
    </location>
</feature>
<evidence type="ECO:0000256" key="1">
    <source>
        <dbReference type="SAM" id="MobiDB-lite"/>
    </source>
</evidence>
<protein>
    <submittedName>
        <fullName evidence="2">Uncharacterized protein</fullName>
    </submittedName>
</protein>
<dbReference type="HOGENOM" id="CLU_611178_0_0_1"/>
<gene>
    <name evidence="2" type="ORF">M7I_1254</name>
</gene>
<dbReference type="Proteomes" id="UP000005446">
    <property type="component" value="Unassembled WGS sequence"/>
</dbReference>
<evidence type="ECO:0000313" key="2">
    <source>
        <dbReference type="EMBL" id="EHL02737.1"/>
    </source>
</evidence>
<comment type="caution">
    <text evidence="2">The sequence shown here is derived from an EMBL/GenBank/DDBJ whole genome shotgun (WGS) entry which is preliminary data.</text>
</comment>
<dbReference type="EMBL" id="AGUE01000020">
    <property type="protein sequence ID" value="EHL02737.1"/>
    <property type="molecule type" value="Genomic_DNA"/>
</dbReference>
<evidence type="ECO:0000313" key="3">
    <source>
        <dbReference type="Proteomes" id="UP000005446"/>
    </source>
</evidence>
<reference evidence="2 3" key="1">
    <citation type="journal article" date="2012" name="Eukaryot. Cell">
        <title>Genome sequence of the fungus Glarea lozoyensis: the first genome sequence of a species from the Helotiaceae family.</title>
        <authorList>
            <person name="Youssar L."/>
            <person name="Gruening B.A."/>
            <person name="Erxleben A."/>
            <person name="Guenther S."/>
            <person name="Huettel W."/>
        </authorList>
    </citation>
    <scope>NUCLEOTIDE SEQUENCE [LARGE SCALE GENOMIC DNA]</scope>
    <source>
        <strain evidence="3">ATCC 74030 / MF5533</strain>
    </source>
</reference>
<keyword evidence="3" id="KW-1185">Reference proteome</keyword>
<sequence length="448" mass="48995">MDPRQLPSIRKLIIEKEDNVESVTAERGEGTHLRKYSTPLGLPQRSPDVSQGIDIPRSSASVLDVESSKSRQLFDKKKSHREQRKSLRESGDFLGVQGANPRTGMWDLSDNTTSSSAPSHVSSETKRKLEQHAKELKESKLKYEEAKSKQRVEIQRVQTLKELKRKEKVERKKSESKSKQKRRGKWKVGDNGWSSVAEPGLSPILQSVAATPTREIPSFDKLLPMPCSADADPFWKDASIATSEYFPPRGPSSPLALGSFEQSNVMKKTPLTQSSAAIKRKPVGSPPSRGSGSGSTETIVHVPSHLSETTPTIKKAVPPKLADEDSAAVIELKVPGQFSSLNANDLIPVGPDEPKGNAGRVKTGSPTRLPRTKRHDIKDTIQVGTPTGELHHVKRNAVALSHPAPERKRKVIIHEKGVSLASETPKTGRPLAVCTLLQISAGDERAPL</sequence>
<dbReference type="OrthoDB" id="3439820at2759"/>
<dbReference type="InParanoid" id="H0EFH9"/>
<accession>H0EFH9</accession>
<feature type="compositionally biased region" description="Basic and acidic residues" evidence="1">
    <location>
        <begin position="123"/>
        <end position="178"/>
    </location>
</feature>
<feature type="compositionally biased region" description="Polar residues" evidence="1">
    <location>
        <begin position="260"/>
        <end position="276"/>
    </location>
</feature>
<organism evidence="2 3">
    <name type="scientific">Glarea lozoyensis (strain ATCC 74030 / MF5533)</name>
    <dbReference type="NCBI Taxonomy" id="1104152"/>
    <lineage>
        <taxon>Eukaryota</taxon>
        <taxon>Fungi</taxon>
        <taxon>Dikarya</taxon>
        <taxon>Ascomycota</taxon>
        <taxon>Pezizomycotina</taxon>
        <taxon>Leotiomycetes</taxon>
        <taxon>Helotiales</taxon>
        <taxon>Helotiaceae</taxon>
        <taxon>Glarea</taxon>
    </lineage>
</organism>
<proteinExistence type="predicted"/>
<feature type="compositionally biased region" description="Basic and acidic residues" evidence="1">
    <location>
        <begin position="20"/>
        <end position="32"/>
    </location>
</feature>
<feature type="region of interest" description="Disordered" evidence="1">
    <location>
        <begin position="243"/>
        <end position="312"/>
    </location>
</feature>
<dbReference type="AlphaFoldDB" id="H0EFH9"/>
<feature type="region of interest" description="Disordered" evidence="1">
    <location>
        <begin position="348"/>
        <end position="371"/>
    </location>
</feature>
<name>H0EFH9_GLAL7</name>
<feature type="region of interest" description="Disordered" evidence="1">
    <location>
        <begin position="20"/>
        <end position="199"/>
    </location>
</feature>